<evidence type="ECO:0000313" key="12">
    <source>
        <dbReference type="Proteomes" id="UP000068026"/>
    </source>
</evidence>
<evidence type="ECO:0000313" key="13">
    <source>
        <dbReference type="Proteomes" id="UP000184204"/>
    </source>
</evidence>
<proteinExistence type="inferred from homology"/>
<dbReference type="GO" id="GO:0005886">
    <property type="term" value="C:plasma membrane"/>
    <property type="evidence" value="ECO:0007669"/>
    <property type="project" value="UniProtKB-SubCell"/>
</dbReference>
<dbReference type="EMBL" id="CP014223">
    <property type="protein sequence ID" value="AMJ39684.1"/>
    <property type="molecule type" value="Genomic_DNA"/>
</dbReference>
<feature type="transmembrane region" description="Helical" evidence="9">
    <location>
        <begin position="122"/>
        <end position="144"/>
    </location>
</feature>
<keyword evidence="12" id="KW-1185">Reference proteome</keyword>
<keyword evidence="3 8" id="KW-0813">Transport</keyword>
<evidence type="ECO:0000256" key="3">
    <source>
        <dbReference type="ARBA" id="ARBA00022448"/>
    </source>
</evidence>
<evidence type="ECO:0000256" key="4">
    <source>
        <dbReference type="ARBA" id="ARBA00022475"/>
    </source>
</evidence>
<evidence type="ECO:0000256" key="8">
    <source>
        <dbReference type="PIRNR" id="PIRNR037778"/>
    </source>
</evidence>
<reference evidence="12" key="2">
    <citation type="submission" date="2016-01" db="EMBL/GenBank/DDBJ databases">
        <authorList>
            <person name="Poehlein A."/>
            <person name="Schlien K."/>
            <person name="Gottschalk G."/>
            <person name="Buckel W."/>
            <person name="Daniel R."/>
        </authorList>
    </citation>
    <scope>NUCLEOTIDE SEQUENCE [LARGE SCALE GENOMIC DNA]</scope>
    <source>
        <strain evidence="12">X2</strain>
    </source>
</reference>
<dbReference type="RefSeq" id="WP_200777648.1">
    <property type="nucleotide sequence ID" value="NZ_CP014223.1"/>
</dbReference>
<gene>
    <name evidence="10" type="primary">ribU</name>
    <name evidence="10" type="ORF">CPRO_00600</name>
    <name evidence="11" type="ORF">SAMN02745151_00298</name>
</gene>
<dbReference type="PIRSF" id="PIRSF037778">
    <property type="entry name" value="UCP037778_transp_RibU"/>
    <property type="match status" value="1"/>
</dbReference>
<keyword evidence="7 8" id="KW-0472">Membrane</keyword>
<feature type="transmembrane region" description="Helical" evidence="9">
    <location>
        <begin position="156"/>
        <end position="183"/>
    </location>
</feature>
<dbReference type="PANTHER" id="PTHR38438">
    <property type="entry name" value="RIBOFLAVIN TRANSPORTER RIBU"/>
    <property type="match status" value="1"/>
</dbReference>
<reference evidence="13" key="4">
    <citation type="submission" date="2016-11" db="EMBL/GenBank/DDBJ databases">
        <authorList>
            <person name="Jaros S."/>
            <person name="Januszkiewicz K."/>
            <person name="Wedrychowicz H."/>
        </authorList>
    </citation>
    <scope>NUCLEOTIDE SEQUENCE [LARGE SCALE GENOMIC DNA]</scope>
    <source>
        <strain evidence="13">DSM 1682</strain>
    </source>
</reference>
<evidence type="ECO:0000313" key="11">
    <source>
        <dbReference type="EMBL" id="SHE30346.1"/>
    </source>
</evidence>
<dbReference type="InterPro" id="IPR025720">
    <property type="entry name" value="RibU"/>
</dbReference>
<reference evidence="10 12" key="1">
    <citation type="journal article" date="2016" name="Genome Announc.">
        <title>Complete Genome Sequence of the Amino Acid-Fermenting Clostridium propionicum X2 (DSM 1682).</title>
        <authorList>
            <person name="Poehlein A."/>
            <person name="Schlien K."/>
            <person name="Chowdhury N.P."/>
            <person name="Gottschalk G."/>
            <person name="Buckel W."/>
            <person name="Daniel R."/>
        </authorList>
    </citation>
    <scope>NUCLEOTIDE SEQUENCE [LARGE SCALE GENOMIC DNA]</scope>
    <source>
        <strain evidence="10 12">X2</strain>
    </source>
</reference>
<evidence type="ECO:0000256" key="6">
    <source>
        <dbReference type="ARBA" id="ARBA00022989"/>
    </source>
</evidence>
<evidence type="ECO:0000256" key="7">
    <source>
        <dbReference type="ARBA" id="ARBA00023136"/>
    </source>
</evidence>
<comment type="subcellular location">
    <subcellularLocation>
        <location evidence="1">Cell membrane</location>
        <topology evidence="1">Multi-pass membrane protein</topology>
    </subcellularLocation>
</comment>
<evidence type="ECO:0000256" key="1">
    <source>
        <dbReference type="ARBA" id="ARBA00004651"/>
    </source>
</evidence>
<dbReference type="EMBL" id="FQUA01000001">
    <property type="protein sequence ID" value="SHE30346.1"/>
    <property type="molecule type" value="Genomic_DNA"/>
</dbReference>
<keyword evidence="4 8" id="KW-1003">Cell membrane</keyword>
<feature type="transmembrane region" description="Helical" evidence="9">
    <location>
        <begin position="25"/>
        <end position="50"/>
    </location>
</feature>
<sequence length="194" mass="20441">MENVSSKVTVTKNNKKMSTRVMVSLAMLGAISIVLVSAIHFPLIPAAAFLEYDPADIPILIGAFAFGPVAGLLLAIVVSIVQGLTVSAGSGIIGIVMHIFATGACAFVAGSIYKKNKTRKNAVLALVVGALVQTGAMVIMNMIFTPLFMNMPLEKVIPMLVPIIIPFNLLKAGINGTMTFLLYKSISHLLKGNA</sequence>
<protein>
    <recommendedName>
        <fullName evidence="8">Riboflavin transporter</fullName>
    </recommendedName>
</protein>
<dbReference type="Proteomes" id="UP000184204">
    <property type="component" value="Unassembled WGS sequence"/>
</dbReference>
<accession>A0A0X8VB40</accession>
<organism evidence="11 13">
    <name type="scientific">Anaerotignum propionicum DSM 1682</name>
    <dbReference type="NCBI Taxonomy" id="991789"/>
    <lineage>
        <taxon>Bacteria</taxon>
        <taxon>Bacillati</taxon>
        <taxon>Bacillota</taxon>
        <taxon>Clostridia</taxon>
        <taxon>Lachnospirales</taxon>
        <taxon>Anaerotignaceae</taxon>
        <taxon>Anaerotignum</taxon>
    </lineage>
</organism>
<dbReference type="GO" id="GO:0032217">
    <property type="term" value="F:riboflavin transmembrane transporter activity"/>
    <property type="evidence" value="ECO:0007669"/>
    <property type="project" value="UniProtKB-UniRule"/>
</dbReference>
<comment type="similarity">
    <text evidence="2 8">Belongs to the prokaryotic riboflavin transporter (P-RFT) (TC 2.A.87) family.</text>
</comment>
<dbReference type="Gene3D" id="1.10.1760.20">
    <property type="match status" value="1"/>
</dbReference>
<dbReference type="AlphaFoldDB" id="A0A0X8VB40"/>
<evidence type="ECO:0000313" key="10">
    <source>
        <dbReference type="EMBL" id="AMJ39684.1"/>
    </source>
</evidence>
<keyword evidence="6 9" id="KW-1133">Transmembrane helix</keyword>
<reference evidence="11" key="3">
    <citation type="submission" date="2016-11" db="EMBL/GenBank/DDBJ databases">
        <authorList>
            <person name="Varghese N."/>
            <person name="Submissions S."/>
        </authorList>
    </citation>
    <scope>NUCLEOTIDE SEQUENCE</scope>
    <source>
        <strain evidence="11">DSM 1682</strain>
    </source>
</reference>
<dbReference type="Pfam" id="PF12822">
    <property type="entry name" value="ECF_trnsprt"/>
    <property type="match status" value="1"/>
</dbReference>
<dbReference type="InterPro" id="IPR024529">
    <property type="entry name" value="ECF_trnsprt_substrate-spec"/>
</dbReference>
<evidence type="ECO:0000256" key="9">
    <source>
        <dbReference type="SAM" id="Phobius"/>
    </source>
</evidence>
<dbReference type="KEGG" id="cpro:CPRO_00600"/>
<dbReference type="Proteomes" id="UP000068026">
    <property type="component" value="Chromosome"/>
</dbReference>
<name>A0A0X8VB40_ANAPI</name>
<feature type="transmembrane region" description="Helical" evidence="9">
    <location>
        <begin position="87"/>
        <end position="110"/>
    </location>
</feature>
<dbReference type="PANTHER" id="PTHR38438:SF1">
    <property type="entry name" value="RIBOFLAVIN TRANSPORTER RIBU"/>
    <property type="match status" value="1"/>
</dbReference>
<keyword evidence="5 9" id="KW-0812">Transmembrane</keyword>
<evidence type="ECO:0000256" key="5">
    <source>
        <dbReference type="ARBA" id="ARBA00022692"/>
    </source>
</evidence>
<evidence type="ECO:0000256" key="2">
    <source>
        <dbReference type="ARBA" id="ARBA00005540"/>
    </source>
</evidence>
<feature type="transmembrane region" description="Helical" evidence="9">
    <location>
        <begin position="57"/>
        <end position="81"/>
    </location>
</feature>
<comment type="function">
    <text evidence="8">Probably a riboflavin-binding protein that interacts with the energy-coupling factor (ECF) ABC-transporter complex.</text>
</comment>